<feature type="transmembrane region" description="Helical" evidence="2">
    <location>
        <begin position="80"/>
        <end position="98"/>
    </location>
</feature>
<feature type="compositionally biased region" description="Polar residues" evidence="1">
    <location>
        <begin position="22"/>
        <end position="43"/>
    </location>
</feature>
<keyword evidence="4" id="KW-1185">Reference proteome</keyword>
<feature type="transmembrane region" description="Helical" evidence="2">
    <location>
        <begin position="554"/>
        <end position="573"/>
    </location>
</feature>
<feature type="region of interest" description="Disordered" evidence="1">
    <location>
        <begin position="1"/>
        <end position="63"/>
    </location>
</feature>
<dbReference type="AlphaFoldDB" id="A0AAD5V3R6"/>
<dbReference type="Proteomes" id="UP001212997">
    <property type="component" value="Unassembled WGS sequence"/>
</dbReference>
<keyword evidence="2" id="KW-0812">Transmembrane</keyword>
<comment type="caution">
    <text evidence="3">The sequence shown here is derived from an EMBL/GenBank/DDBJ whole genome shotgun (WGS) entry which is preliminary data.</text>
</comment>
<name>A0AAD5V3R6_9APHY</name>
<feature type="transmembrane region" description="Helical" evidence="2">
    <location>
        <begin position="118"/>
        <end position="142"/>
    </location>
</feature>
<organism evidence="3 4">
    <name type="scientific">Meripilus lineatus</name>
    <dbReference type="NCBI Taxonomy" id="2056292"/>
    <lineage>
        <taxon>Eukaryota</taxon>
        <taxon>Fungi</taxon>
        <taxon>Dikarya</taxon>
        <taxon>Basidiomycota</taxon>
        <taxon>Agaricomycotina</taxon>
        <taxon>Agaricomycetes</taxon>
        <taxon>Polyporales</taxon>
        <taxon>Meripilaceae</taxon>
        <taxon>Meripilus</taxon>
    </lineage>
</organism>
<accession>A0AAD5V3R6</accession>
<reference evidence="3" key="1">
    <citation type="submission" date="2022-07" db="EMBL/GenBank/DDBJ databases">
        <title>Genome Sequence of Physisporinus lineatus.</title>
        <authorList>
            <person name="Buettner E."/>
        </authorList>
    </citation>
    <scope>NUCLEOTIDE SEQUENCE</scope>
    <source>
        <strain evidence="3">VT162</strain>
    </source>
</reference>
<keyword evidence="2" id="KW-1133">Transmembrane helix</keyword>
<evidence type="ECO:0000256" key="2">
    <source>
        <dbReference type="SAM" id="Phobius"/>
    </source>
</evidence>
<evidence type="ECO:0000313" key="4">
    <source>
        <dbReference type="Proteomes" id="UP001212997"/>
    </source>
</evidence>
<feature type="transmembrane region" description="Helical" evidence="2">
    <location>
        <begin position="191"/>
        <end position="213"/>
    </location>
</feature>
<sequence length="638" mass="69130">MDLLFDSAGLQLPDPSKEGDSLLSQSGPTSFHDANSHSETSWVPNRRESDSPSPPDADPTYAVDTLSPTSLGILRRLRSLLLPLVAIAYTTFCYIVHFKTIPVRSGGLFDDTSNNIAVIKSGMTSISIIIIGLGLLPIHSLIADLKSEEFFRVTSSRPEGTPLGYVNGISNPSFGMIDSFIVVFRQHCSPYYLLVLVVTILAIITSALAPAALSVETALFDSDVQAFAVGAIRPDDILDVTQVLSLDNPDFSRILDKASRLAWVEGVMEVPYSFQVVESSKYVVPAPLNLPMNVPARWLSDVAVMNPTCTYPVSLPPTYISDYVNYTQLALDGVGVTLNLDTVSLSQIAIVSASEVYNTTDAGYPANGATVFLLSGCIDGCRYDTQYNWDLSGLPVVQVADTDFHNNSTYNVSFLVCSPNVVIETREIRNDGHGRLTVMETPYTPRQGNLHPGQTSVMFSTALGMLDMGGGPSSILNSEAQTILLLGPTATNISGSFHDPPTLRPLPEADIAEIYAHMLHSATKVYLDGTFSTAYVPGRIWVERVVFASSLPQLIASTILLVILSGILILSHFRKTTPQFTLFSVAAALHGSEIPSTFAKAKRWADPKSREAEMVAPMGRKRIVLGKTEMENDVLCLQ</sequence>
<evidence type="ECO:0000256" key="1">
    <source>
        <dbReference type="SAM" id="MobiDB-lite"/>
    </source>
</evidence>
<dbReference type="EMBL" id="JANAWD010000312">
    <property type="protein sequence ID" value="KAJ3481627.1"/>
    <property type="molecule type" value="Genomic_DNA"/>
</dbReference>
<keyword evidence="2" id="KW-0472">Membrane</keyword>
<gene>
    <name evidence="3" type="ORF">NLI96_g7532</name>
</gene>
<protein>
    <submittedName>
        <fullName evidence="3">Uncharacterized protein</fullName>
    </submittedName>
</protein>
<proteinExistence type="predicted"/>
<evidence type="ECO:0000313" key="3">
    <source>
        <dbReference type="EMBL" id="KAJ3481627.1"/>
    </source>
</evidence>